<sequence length="99" mass="11640">MGQTIPGRQEGSLLPTRPTKLEQARTPRKVEDQKHVTFADEKAIKEKGPYEREEHEPQYSVFRYSVFDLLMFAAFFLLACMGFGVWMVTCWLIFNFFRV</sequence>
<proteinExistence type="predicted"/>
<dbReference type="AlphaFoldDB" id="A0A9P9IWJ8"/>
<feature type="region of interest" description="Disordered" evidence="1">
    <location>
        <begin position="1"/>
        <end position="30"/>
    </location>
</feature>
<evidence type="ECO:0000256" key="2">
    <source>
        <dbReference type="SAM" id="Phobius"/>
    </source>
</evidence>
<keyword evidence="4" id="KW-1185">Reference proteome</keyword>
<feature type="compositionally biased region" description="Basic and acidic residues" evidence="1">
    <location>
        <begin position="19"/>
        <end position="30"/>
    </location>
</feature>
<keyword evidence="2" id="KW-1133">Transmembrane helix</keyword>
<reference evidence="3" key="1">
    <citation type="journal article" date="2021" name="Nat. Commun.">
        <title>Genetic determinants of endophytism in the Arabidopsis root mycobiome.</title>
        <authorList>
            <person name="Mesny F."/>
            <person name="Miyauchi S."/>
            <person name="Thiergart T."/>
            <person name="Pickel B."/>
            <person name="Atanasova L."/>
            <person name="Karlsson M."/>
            <person name="Huettel B."/>
            <person name="Barry K.W."/>
            <person name="Haridas S."/>
            <person name="Chen C."/>
            <person name="Bauer D."/>
            <person name="Andreopoulos W."/>
            <person name="Pangilinan J."/>
            <person name="LaButti K."/>
            <person name="Riley R."/>
            <person name="Lipzen A."/>
            <person name="Clum A."/>
            <person name="Drula E."/>
            <person name="Henrissat B."/>
            <person name="Kohler A."/>
            <person name="Grigoriev I.V."/>
            <person name="Martin F.M."/>
            <person name="Hacquard S."/>
        </authorList>
    </citation>
    <scope>NUCLEOTIDE SEQUENCE</scope>
    <source>
        <strain evidence="3">MPI-CAGE-AT-0147</strain>
    </source>
</reference>
<comment type="caution">
    <text evidence="3">The sequence shown here is derived from an EMBL/GenBank/DDBJ whole genome shotgun (WGS) entry which is preliminary data.</text>
</comment>
<name>A0A9P9IWJ8_9HYPO</name>
<evidence type="ECO:0000313" key="3">
    <source>
        <dbReference type="EMBL" id="KAH7133625.1"/>
    </source>
</evidence>
<accession>A0A9P9IWJ8</accession>
<evidence type="ECO:0000313" key="4">
    <source>
        <dbReference type="Proteomes" id="UP000738349"/>
    </source>
</evidence>
<dbReference type="Proteomes" id="UP000738349">
    <property type="component" value="Unassembled WGS sequence"/>
</dbReference>
<evidence type="ECO:0000256" key="1">
    <source>
        <dbReference type="SAM" id="MobiDB-lite"/>
    </source>
</evidence>
<keyword evidence="2" id="KW-0472">Membrane</keyword>
<feature type="transmembrane region" description="Helical" evidence="2">
    <location>
        <begin position="69"/>
        <end position="94"/>
    </location>
</feature>
<protein>
    <submittedName>
        <fullName evidence="3">Uncharacterized protein</fullName>
    </submittedName>
</protein>
<keyword evidence="2" id="KW-0812">Transmembrane</keyword>
<dbReference type="EMBL" id="JAGMUV010000015">
    <property type="protein sequence ID" value="KAH7133625.1"/>
    <property type="molecule type" value="Genomic_DNA"/>
</dbReference>
<organism evidence="3 4">
    <name type="scientific">Dactylonectria macrodidyma</name>
    <dbReference type="NCBI Taxonomy" id="307937"/>
    <lineage>
        <taxon>Eukaryota</taxon>
        <taxon>Fungi</taxon>
        <taxon>Dikarya</taxon>
        <taxon>Ascomycota</taxon>
        <taxon>Pezizomycotina</taxon>
        <taxon>Sordariomycetes</taxon>
        <taxon>Hypocreomycetidae</taxon>
        <taxon>Hypocreales</taxon>
        <taxon>Nectriaceae</taxon>
        <taxon>Dactylonectria</taxon>
    </lineage>
</organism>
<gene>
    <name evidence="3" type="ORF">EDB81DRAFT_887440</name>
</gene>